<evidence type="ECO:0000313" key="2">
    <source>
        <dbReference type="EMBL" id="MBU5676070.1"/>
    </source>
</evidence>
<dbReference type="EMBL" id="JAHLQK010000002">
    <property type="protein sequence ID" value="MBU5676070.1"/>
    <property type="molecule type" value="Genomic_DNA"/>
</dbReference>
<accession>A0ABS6G0Q4</accession>
<name>A0ABS6G0Q4_9FIRM</name>
<reference evidence="2 3" key="1">
    <citation type="submission" date="2021-06" db="EMBL/GenBank/DDBJ databases">
        <authorList>
            <person name="Sun Q."/>
            <person name="Li D."/>
        </authorList>
    </citation>
    <scope>NUCLEOTIDE SEQUENCE [LARGE SCALE GENOMIC DNA]</scope>
    <source>
        <strain evidence="2 3">MSJ-5</strain>
    </source>
</reference>
<dbReference type="Pfam" id="PF01592">
    <property type="entry name" value="NifU_N"/>
    <property type="match status" value="1"/>
</dbReference>
<dbReference type="PANTHER" id="PTHR10093">
    <property type="entry name" value="IRON-SULFUR CLUSTER ASSEMBLY ENZYME NIFU HOMOLOG"/>
    <property type="match status" value="1"/>
</dbReference>
<dbReference type="InterPro" id="IPR002871">
    <property type="entry name" value="NIF_FeS_clus_asmbl_NifU_N"/>
</dbReference>
<dbReference type="RefSeq" id="WP_216415551.1">
    <property type="nucleotide sequence ID" value="NZ_JAHLQK010000002.1"/>
</dbReference>
<gene>
    <name evidence="2" type="ORF">KQI88_06545</name>
</gene>
<dbReference type="CDD" id="cd06664">
    <property type="entry name" value="IscU_like"/>
    <property type="match status" value="1"/>
</dbReference>
<keyword evidence="3" id="KW-1185">Reference proteome</keyword>
<comment type="caution">
    <text evidence="2">The sequence shown here is derived from an EMBL/GenBank/DDBJ whole genome shotgun (WGS) entry which is preliminary data.</text>
</comment>
<organism evidence="2 3">
    <name type="scientific">Alkaliphilus flagellatus</name>
    <dbReference type="NCBI Taxonomy" id="2841507"/>
    <lineage>
        <taxon>Bacteria</taxon>
        <taxon>Bacillati</taxon>
        <taxon>Bacillota</taxon>
        <taxon>Clostridia</taxon>
        <taxon>Peptostreptococcales</taxon>
        <taxon>Natronincolaceae</taxon>
        <taxon>Alkaliphilus</taxon>
    </lineage>
</organism>
<feature type="domain" description="NIF system FeS cluster assembly NifU N-terminal" evidence="1">
    <location>
        <begin position="7"/>
        <end position="124"/>
    </location>
</feature>
<evidence type="ECO:0000313" key="3">
    <source>
        <dbReference type="Proteomes" id="UP000779508"/>
    </source>
</evidence>
<sequence length="144" mass="16575">MDLNQLYSQVILEHYENSPHRREMEGDHICERGYNPLCGDDITLQVKFNRNIIEDVAFKGKGCAISQASTSMLIDLIKGRNVEEVLELIDEFLKMIKKEDGDYEILEDAQILQGVSDFPARIKCAVLAWHTLKNIIVKQYEMSK</sequence>
<dbReference type="NCBIfam" id="TIGR01994">
    <property type="entry name" value="SUF_scaf_2"/>
    <property type="match status" value="1"/>
</dbReference>
<proteinExistence type="predicted"/>
<evidence type="ECO:0000259" key="1">
    <source>
        <dbReference type="Pfam" id="PF01592"/>
    </source>
</evidence>
<dbReference type="Proteomes" id="UP000779508">
    <property type="component" value="Unassembled WGS sequence"/>
</dbReference>
<protein>
    <submittedName>
        <fullName evidence="2">SUF system NifU family Fe-S cluster assembly protein</fullName>
    </submittedName>
</protein>